<proteinExistence type="predicted"/>
<organism evidence="1">
    <name type="scientific">hydrothermal vent metagenome</name>
    <dbReference type="NCBI Taxonomy" id="652676"/>
    <lineage>
        <taxon>unclassified sequences</taxon>
        <taxon>metagenomes</taxon>
        <taxon>ecological metagenomes</taxon>
    </lineage>
</organism>
<accession>A0A1W1BCA1</accession>
<dbReference type="AlphaFoldDB" id="A0A1W1BCA1"/>
<sequence length="45" mass="5101">MNKIEKIKRMILIALGFALATYLIMSGSAMLKMQDKNVTKKSEIK</sequence>
<evidence type="ECO:0000313" key="1">
    <source>
        <dbReference type="EMBL" id="SFV51048.1"/>
    </source>
</evidence>
<dbReference type="EMBL" id="FPHH01000005">
    <property type="protein sequence ID" value="SFV51048.1"/>
    <property type="molecule type" value="Genomic_DNA"/>
</dbReference>
<name>A0A1W1BCA1_9ZZZZ</name>
<reference evidence="1" key="1">
    <citation type="submission" date="2016-10" db="EMBL/GenBank/DDBJ databases">
        <authorList>
            <person name="de Groot N.N."/>
        </authorList>
    </citation>
    <scope>NUCLEOTIDE SEQUENCE</scope>
</reference>
<protein>
    <submittedName>
        <fullName evidence="1">Uncharacterized protein</fullName>
    </submittedName>
</protein>
<gene>
    <name evidence="1" type="ORF">MNB_SM-5-1369</name>
</gene>